<name>A0A9E7EZQ6_9LILI</name>
<reference evidence="1" key="1">
    <citation type="submission" date="2022-05" db="EMBL/GenBank/DDBJ databases">
        <title>The Musa troglodytarum L. genome provides insights into the mechanism of non-climacteric behaviour and enrichment of carotenoids.</title>
        <authorList>
            <person name="Wang J."/>
        </authorList>
    </citation>
    <scope>NUCLEOTIDE SEQUENCE</scope>
    <source>
        <tissue evidence="1">Leaf</tissue>
    </source>
</reference>
<proteinExistence type="predicted"/>
<dbReference type="Proteomes" id="UP001055439">
    <property type="component" value="Chromosome 2"/>
</dbReference>
<accession>A0A9E7EZQ6</accession>
<sequence>MEMGIDRTPQPPRPIPRSSNPCMLACSVWQWQRAAGNCFRLQVKRDSSKPRRTPFGMFCSHILHKIKVIFSCRLRPNIFRTVLPIPSIVECKCMVCVGCRSGKKLWKVDPFLIPQMRSIECVQSTRISSTLQIEEAINEGYVCSAWT</sequence>
<dbReference type="EMBL" id="CP097504">
    <property type="protein sequence ID" value="URD85790.1"/>
    <property type="molecule type" value="Genomic_DNA"/>
</dbReference>
<dbReference type="AlphaFoldDB" id="A0A9E7EZQ6"/>
<protein>
    <submittedName>
        <fullName evidence="1">Uncharacterized protein</fullName>
    </submittedName>
</protein>
<evidence type="ECO:0000313" key="1">
    <source>
        <dbReference type="EMBL" id="URD85790.1"/>
    </source>
</evidence>
<organism evidence="1 2">
    <name type="scientific">Musa troglodytarum</name>
    <name type="common">fe'i banana</name>
    <dbReference type="NCBI Taxonomy" id="320322"/>
    <lineage>
        <taxon>Eukaryota</taxon>
        <taxon>Viridiplantae</taxon>
        <taxon>Streptophyta</taxon>
        <taxon>Embryophyta</taxon>
        <taxon>Tracheophyta</taxon>
        <taxon>Spermatophyta</taxon>
        <taxon>Magnoliopsida</taxon>
        <taxon>Liliopsida</taxon>
        <taxon>Zingiberales</taxon>
        <taxon>Musaceae</taxon>
        <taxon>Musa</taxon>
    </lineage>
</organism>
<gene>
    <name evidence="1" type="ORF">MUK42_21976</name>
</gene>
<keyword evidence="2" id="KW-1185">Reference proteome</keyword>
<evidence type="ECO:0000313" key="2">
    <source>
        <dbReference type="Proteomes" id="UP001055439"/>
    </source>
</evidence>